<feature type="compositionally biased region" description="Polar residues" evidence="1">
    <location>
        <begin position="93"/>
        <end position="136"/>
    </location>
</feature>
<evidence type="ECO:0000256" key="1">
    <source>
        <dbReference type="SAM" id="MobiDB-lite"/>
    </source>
</evidence>
<gene>
    <name evidence="2" type="ORF">HAX54_049558</name>
</gene>
<protein>
    <submittedName>
        <fullName evidence="2">Uncharacterized protein</fullName>
    </submittedName>
</protein>
<feature type="compositionally biased region" description="Polar residues" evidence="1">
    <location>
        <begin position="149"/>
        <end position="163"/>
    </location>
</feature>
<proteinExistence type="predicted"/>
<comment type="caution">
    <text evidence="2">The sequence shown here is derived from an EMBL/GenBank/DDBJ whole genome shotgun (WGS) entry which is preliminary data.</text>
</comment>
<keyword evidence="3" id="KW-1185">Reference proteome</keyword>
<evidence type="ECO:0000313" key="3">
    <source>
        <dbReference type="Proteomes" id="UP000823775"/>
    </source>
</evidence>
<reference evidence="2 3" key="1">
    <citation type="journal article" date="2021" name="BMC Genomics">
        <title>Datura genome reveals duplications of psychoactive alkaloid biosynthetic genes and high mutation rate following tissue culture.</title>
        <authorList>
            <person name="Rajewski A."/>
            <person name="Carter-House D."/>
            <person name="Stajich J."/>
            <person name="Litt A."/>
        </authorList>
    </citation>
    <scope>NUCLEOTIDE SEQUENCE [LARGE SCALE GENOMIC DNA]</scope>
    <source>
        <strain evidence="2">AR-01</strain>
    </source>
</reference>
<dbReference type="EMBL" id="JACEIK010000842">
    <property type="protein sequence ID" value="MCD7462870.1"/>
    <property type="molecule type" value="Genomic_DNA"/>
</dbReference>
<evidence type="ECO:0000313" key="2">
    <source>
        <dbReference type="EMBL" id="MCD7462870.1"/>
    </source>
</evidence>
<sequence>MKCIKSETKRKISFTQIQIELEDVLVNTKLSISAQPERNEALEKKPMRVKTDLDKYLKWTWSSKAFSSANNRLRAGELVKLQSTPGEGPSEQAKPSDQAGQDSSVEMNLSGQEPGTPLGTSRNDSQWDLETNNSNHSQKEDHNDEETLDTTTPISQQRQDSSVPWVSNCMHAWWQNQRVRLQIDRTHIKATAQANPMRDLVSRTS</sequence>
<organism evidence="2 3">
    <name type="scientific">Datura stramonium</name>
    <name type="common">Jimsonweed</name>
    <name type="synonym">Common thornapple</name>
    <dbReference type="NCBI Taxonomy" id="4076"/>
    <lineage>
        <taxon>Eukaryota</taxon>
        <taxon>Viridiplantae</taxon>
        <taxon>Streptophyta</taxon>
        <taxon>Embryophyta</taxon>
        <taxon>Tracheophyta</taxon>
        <taxon>Spermatophyta</taxon>
        <taxon>Magnoliopsida</taxon>
        <taxon>eudicotyledons</taxon>
        <taxon>Gunneridae</taxon>
        <taxon>Pentapetalae</taxon>
        <taxon>asterids</taxon>
        <taxon>lamiids</taxon>
        <taxon>Solanales</taxon>
        <taxon>Solanaceae</taxon>
        <taxon>Solanoideae</taxon>
        <taxon>Datureae</taxon>
        <taxon>Datura</taxon>
    </lineage>
</organism>
<dbReference type="Proteomes" id="UP000823775">
    <property type="component" value="Unassembled WGS sequence"/>
</dbReference>
<accession>A0ABS8SVN8</accession>
<feature type="region of interest" description="Disordered" evidence="1">
    <location>
        <begin position="82"/>
        <end position="163"/>
    </location>
</feature>
<name>A0ABS8SVN8_DATST</name>